<proteinExistence type="predicted"/>
<dbReference type="RefSeq" id="WP_155303178.1">
    <property type="nucleotide sequence ID" value="NZ_AP021875.1"/>
</dbReference>
<dbReference type="Proteomes" id="UP000427769">
    <property type="component" value="Chromosome"/>
</dbReference>
<evidence type="ECO:0000256" key="1">
    <source>
        <dbReference type="SAM" id="MobiDB-lite"/>
    </source>
</evidence>
<evidence type="ECO:0000313" key="3">
    <source>
        <dbReference type="Proteomes" id="UP000427769"/>
    </source>
</evidence>
<protein>
    <submittedName>
        <fullName evidence="2">Uncharacterized protein</fullName>
    </submittedName>
</protein>
<evidence type="ECO:0000313" key="2">
    <source>
        <dbReference type="EMBL" id="BBO74126.1"/>
    </source>
</evidence>
<gene>
    <name evidence="2" type="ORF">DSCW_15430</name>
</gene>
<feature type="region of interest" description="Disordered" evidence="1">
    <location>
        <begin position="31"/>
        <end position="65"/>
    </location>
</feature>
<dbReference type="OrthoDB" id="5421802at2"/>
<dbReference type="AlphaFoldDB" id="A0A5K7YXN7"/>
<dbReference type="EMBL" id="AP021875">
    <property type="protein sequence ID" value="BBO74126.1"/>
    <property type="molecule type" value="Genomic_DNA"/>
</dbReference>
<sequence length="94" mass="10619">MLNTIGESVVRTTTRADNNLALENRDVTLEKTEKVVEERPVENSDESAKSEPEGDRKSGGYDVDDKGVYFEKYDEKGNVVYRIPPEQKPIDELA</sequence>
<dbReference type="KEGG" id="dwd:DSCW_15430"/>
<name>A0A5K7YXN7_9BACT</name>
<accession>A0A5K7YXN7</accession>
<keyword evidence="3" id="KW-1185">Reference proteome</keyword>
<organism evidence="2 3">
    <name type="scientific">Desulfosarcina widdelii</name>
    <dbReference type="NCBI Taxonomy" id="947919"/>
    <lineage>
        <taxon>Bacteria</taxon>
        <taxon>Pseudomonadati</taxon>
        <taxon>Thermodesulfobacteriota</taxon>
        <taxon>Desulfobacteria</taxon>
        <taxon>Desulfobacterales</taxon>
        <taxon>Desulfosarcinaceae</taxon>
        <taxon>Desulfosarcina</taxon>
    </lineage>
</organism>
<reference evidence="2 3" key="1">
    <citation type="submission" date="2019-11" db="EMBL/GenBank/DDBJ databases">
        <title>Comparative genomics of hydrocarbon-degrading Desulfosarcina strains.</title>
        <authorList>
            <person name="Watanabe M."/>
            <person name="Kojima H."/>
            <person name="Fukui M."/>
        </authorList>
    </citation>
    <scope>NUCLEOTIDE SEQUENCE [LARGE SCALE GENOMIC DNA]</scope>
    <source>
        <strain evidence="2 3">PP31</strain>
    </source>
</reference>